<dbReference type="GO" id="GO:0005975">
    <property type="term" value="P:carbohydrate metabolic process"/>
    <property type="evidence" value="ECO:0007669"/>
    <property type="project" value="InterPro"/>
</dbReference>
<feature type="binding site" evidence="5">
    <location>
        <position position="334"/>
    </location>
    <ligand>
        <name>Ca(2+)</name>
        <dbReference type="ChEBI" id="CHEBI:29108"/>
    </ligand>
</feature>
<evidence type="ECO:0000256" key="6">
    <source>
        <dbReference type="RuleBase" id="RU361193"/>
    </source>
</evidence>
<comment type="similarity">
    <text evidence="2 6">Belongs to the glycosyl hydrolase 47 family.</text>
</comment>
<dbReference type="Gene3D" id="1.50.10.10">
    <property type="match status" value="1"/>
</dbReference>
<evidence type="ECO:0000256" key="7">
    <source>
        <dbReference type="SAM" id="MobiDB-lite"/>
    </source>
</evidence>
<dbReference type="GO" id="GO:1904380">
    <property type="term" value="P:endoplasmic reticulum mannose trimming"/>
    <property type="evidence" value="ECO:0007669"/>
    <property type="project" value="InterPro"/>
</dbReference>
<dbReference type="PANTHER" id="PTHR45679">
    <property type="entry name" value="ER DEGRADATION-ENHANCING ALPHA-MANNOSIDASE-LIKE PROTEIN 2"/>
    <property type="match status" value="1"/>
</dbReference>
<feature type="region of interest" description="Disordered" evidence="7">
    <location>
        <begin position="419"/>
        <end position="463"/>
    </location>
</feature>
<dbReference type="GO" id="GO:0004571">
    <property type="term" value="F:mannosyl-oligosaccharide 1,2-alpha-mannosidase activity"/>
    <property type="evidence" value="ECO:0007669"/>
    <property type="project" value="InterPro"/>
</dbReference>
<comment type="subcellular location">
    <subcellularLocation>
        <location evidence="1">Endoplasmic reticulum</location>
    </subcellularLocation>
</comment>
<evidence type="ECO:0000256" key="2">
    <source>
        <dbReference type="ARBA" id="ARBA00007658"/>
    </source>
</evidence>
<keyword evidence="4" id="KW-0325">Glycoprotein</keyword>
<proteinExistence type="inferred from homology"/>
<evidence type="ECO:0000313" key="8">
    <source>
        <dbReference type="EMBL" id="GMT08713.1"/>
    </source>
</evidence>
<dbReference type="EC" id="3.2.1.-" evidence="6"/>
<dbReference type="InterPro" id="IPR044674">
    <property type="entry name" value="EDEM1/2/3"/>
</dbReference>
<evidence type="ECO:0000313" key="9">
    <source>
        <dbReference type="Proteomes" id="UP001432322"/>
    </source>
</evidence>
<dbReference type="InterPro" id="IPR036026">
    <property type="entry name" value="Seven-hairpin_glycosidases"/>
</dbReference>
<dbReference type="InterPro" id="IPR012341">
    <property type="entry name" value="6hp_glycosidase-like_sf"/>
</dbReference>
<dbReference type="GO" id="GO:0016020">
    <property type="term" value="C:membrane"/>
    <property type="evidence" value="ECO:0007669"/>
    <property type="project" value="InterPro"/>
</dbReference>
<evidence type="ECO:0000256" key="4">
    <source>
        <dbReference type="ARBA" id="ARBA00023180"/>
    </source>
</evidence>
<comment type="caution">
    <text evidence="8">The sequence shown here is derived from an EMBL/GenBank/DDBJ whole genome shotgun (WGS) entry which is preliminary data.</text>
</comment>
<organism evidence="8 9">
    <name type="scientific">Pristionchus fissidentatus</name>
    <dbReference type="NCBI Taxonomy" id="1538716"/>
    <lineage>
        <taxon>Eukaryota</taxon>
        <taxon>Metazoa</taxon>
        <taxon>Ecdysozoa</taxon>
        <taxon>Nematoda</taxon>
        <taxon>Chromadorea</taxon>
        <taxon>Rhabditida</taxon>
        <taxon>Rhabditina</taxon>
        <taxon>Diplogasteromorpha</taxon>
        <taxon>Diplogasteroidea</taxon>
        <taxon>Neodiplogasteridae</taxon>
        <taxon>Pristionchus</taxon>
    </lineage>
</organism>
<evidence type="ECO:0000256" key="3">
    <source>
        <dbReference type="ARBA" id="ARBA00022824"/>
    </source>
</evidence>
<dbReference type="AlphaFoldDB" id="A0AAV5UR57"/>
<dbReference type="PRINTS" id="PR00747">
    <property type="entry name" value="GLYHDRLASE47"/>
</dbReference>
<gene>
    <name evidence="8" type="ORF">PFISCL1PPCAC_10</name>
</gene>
<comment type="cofactor">
    <cofactor evidence="5">
        <name>Ca(2+)</name>
        <dbReference type="ChEBI" id="CHEBI:29108"/>
    </cofactor>
</comment>
<feature type="compositionally biased region" description="Basic and acidic residues" evidence="7">
    <location>
        <begin position="424"/>
        <end position="445"/>
    </location>
</feature>
<feature type="region of interest" description="Disordered" evidence="7">
    <location>
        <begin position="474"/>
        <end position="493"/>
    </location>
</feature>
<dbReference type="GO" id="GO:0005509">
    <property type="term" value="F:calcium ion binding"/>
    <property type="evidence" value="ECO:0007669"/>
    <property type="project" value="InterPro"/>
</dbReference>
<accession>A0AAV5UR57</accession>
<dbReference type="SUPFAM" id="SSF48225">
    <property type="entry name" value="Seven-hairpin glycosidases"/>
    <property type="match status" value="1"/>
</dbReference>
<keyword evidence="3" id="KW-0256">Endoplasmic reticulum</keyword>
<protein>
    <recommendedName>
        <fullName evidence="6">alpha-1,2-Mannosidase</fullName>
        <ecNumber evidence="6">3.2.1.-</ecNumber>
    </recommendedName>
</protein>
<dbReference type="EMBL" id="BTSY01000001">
    <property type="protein sequence ID" value="GMT08713.1"/>
    <property type="molecule type" value="Genomic_DNA"/>
</dbReference>
<feature type="compositionally biased region" description="Acidic residues" evidence="7">
    <location>
        <begin position="446"/>
        <end position="457"/>
    </location>
</feature>
<keyword evidence="5" id="KW-0106">Calcium</keyword>
<dbReference type="PANTHER" id="PTHR45679:SF6">
    <property type="entry name" value="ER DEGRADATION-ENHANCING ALPHA-MANNOSIDASE-LIKE PROTEIN 2"/>
    <property type="match status" value="1"/>
</dbReference>
<sequence length="805" mass="91581">EGWPCAGPLLDLAHRMGERLLPAFNTPTGMPYGTVNLKYGVHKDETPITCTAGVGTLILEFATLSRLTGDERFEKVATRALDSLFKSKSPINLVGNHISVQTGQWTATDSGIGAGIDSYFEYLVKGALLLRKPRLMKQYYDLEDAILKYSRRGDWFHWVSMSSGLTSHGGDMFQSLEAFWPGMLTLIGDVGDAYRIMMNYADLIESYGFPPEFWQIGTREPKEGRDAYPLRPEMVESLMYIYRATGDRKLLKLGAIMVDSIEKYAKTSCGYATVKVKSGVQENRMESFFLAETIKYLYLLFDDDSFLHNSHSGRVVETPNGSCVVEAGGYIFNTEAHPLDPGIINCCSANKAQDRSNLEDLLSDQSLTDLVNDLLDSVSGGGGGAAKITVTSISEDSAALNASDSNEYIKRQYGSEELEFEVDESLKPDGGAEKKETKEEEKQEENVVEEVVEESEEEKEKKRKMQEIIEKWSEKDNKEEEKGEKEGEEVEVKKEEQFIKVPATPISGREKRKRQREIEGASVHIELGRFEWKREEEDERLRDEGLRHIHELKRHAQALDEQRMKKGVNGSKVSLDVLQALYSITEEKMDDAPLGRISMPDLTTLLQQRAAIERVVSPYVECTACCVPLSRKGDSAAYRSFLSSIYLVIYRIRGTPFLPGPVCWRGEQPRRKDHFTNAVPDLTRYRIHDSGKVVLEYTEEAMKTTVEQEWDLLAVREQSFLERLMGDGEVLPRRSTRAPMTHERRHEIGRERLKEDDEFDDIVYERKGEKEEVKEEEEDDEDWFRIGVNENIEEVVKEVLAHRIN</sequence>
<keyword evidence="6" id="KW-0378">Hydrolase</keyword>
<dbReference type="Proteomes" id="UP001432322">
    <property type="component" value="Unassembled WGS sequence"/>
</dbReference>
<dbReference type="GO" id="GO:0044322">
    <property type="term" value="C:endoplasmic reticulum quality control compartment"/>
    <property type="evidence" value="ECO:0007669"/>
    <property type="project" value="GOC"/>
</dbReference>
<keyword evidence="6" id="KW-0326">Glycosidase</keyword>
<keyword evidence="9" id="KW-1185">Reference proteome</keyword>
<name>A0AAV5UR57_9BILA</name>
<keyword evidence="5" id="KW-0479">Metal-binding</keyword>
<evidence type="ECO:0000256" key="5">
    <source>
        <dbReference type="PIRSR" id="PIRSR601382-2"/>
    </source>
</evidence>
<dbReference type="InterPro" id="IPR001382">
    <property type="entry name" value="Glyco_hydro_47"/>
</dbReference>
<feature type="non-terminal residue" evidence="8">
    <location>
        <position position="1"/>
    </location>
</feature>
<dbReference type="Pfam" id="PF01532">
    <property type="entry name" value="Glyco_hydro_47"/>
    <property type="match status" value="1"/>
</dbReference>
<reference evidence="8" key="1">
    <citation type="submission" date="2023-10" db="EMBL/GenBank/DDBJ databases">
        <title>Genome assembly of Pristionchus species.</title>
        <authorList>
            <person name="Yoshida K."/>
            <person name="Sommer R.J."/>
        </authorList>
    </citation>
    <scope>NUCLEOTIDE SEQUENCE</scope>
    <source>
        <strain evidence="8">RS5133</strain>
    </source>
</reference>
<evidence type="ECO:0000256" key="1">
    <source>
        <dbReference type="ARBA" id="ARBA00004240"/>
    </source>
</evidence>